<dbReference type="PANTHER" id="PTHR45797:SF1">
    <property type="entry name" value="HELICASE ARIP4"/>
    <property type="match status" value="1"/>
</dbReference>
<keyword evidence="7" id="KW-0347">Helicase</keyword>
<gene>
    <name evidence="16" type="ORF">APAL1065_LOCUS20579</name>
</gene>
<dbReference type="InterPro" id="IPR044574">
    <property type="entry name" value="ARIP4-like"/>
</dbReference>
<dbReference type="PROSITE" id="PS51194">
    <property type="entry name" value="HELICASE_CTER"/>
    <property type="match status" value="1"/>
</dbReference>
<reference evidence="16" key="1">
    <citation type="submission" date="2021-01" db="EMBL/GenBank/DDBJ databases">
        <authorList>
            <person name="Corre E."/>
            <person name="Pelletier E."/>
            <person name="Niang G."/>
            <person name="Scheremetjew M."/>
            <person name="Finn R."/>
            <person name="Kale V."/>
            <person name="Holt S."/>
            <person name="Cochrane G."/>
            <person name="Meng A."/>
            <person name="Brown T."/>
            <person name="Cohen L."/>
        </authorList>
    </citation>
    <scope>NUCLEOTIDE SEQUENCE</scope>
    <source>
        <strain evidence="16">CCMP125</strain>
    </source>
</reference>
<evidence type="ECO:0000256" key="5">
    <source>
        <dbReference type="ARBA" id="ARBA00022771"/>
    </source>
</evidence>
<keyword evidence="11" id="KW-0539">Nucleus</keyword>
<dbReference type="GO" id="GO:0003677">
    <property type="term" value="F:DNA binding"/>
    <property type="evidence" value="ECO:0007669"/>
    <property type="project" value="UniProtKB-KW"/>
</dbReference>
<evidence type="ECO:0000256" key="8">
    <source>
        <dbReference type="ARBA" id="ARBA00022833"/>
    </source>
</evidence>
<dbReference type="GO" id="GO:0016887">
    <property type="term" value="F:ATP hydrolysis activity"/>
    <property type="evidence" value="ECO:0007669"/>
    <property type="project" value="InterPro"/>
</dbReference>
<dbReference type="GO" id="GO:0005524">
    <property type="term" value="F:ATP binding"/>
    <property type="evidence" value="ECO:0007669"/>
    <property type="project" value="UniProtKB-KW"/>
</dbReference>
<dbReference type="InterPro" id="IPR001650">
    <property type="entry name" value="Helicase_C-like"/>
</dbReference>
<keyword evidence="4" id="KW-0547">Nucleotide-binding</keyword>
<evidence type="ECO:0000256" key="9">
    <source>
        <dbReference type="ARBA" id="ARBA00022840"/>
    </source>
</evidence>
<name>A0A7S2YLA6_9STRA</name>
<dbReference type="Gene3D" id="3.40.50.10810">
    <property type="entry name" value="Tandem AAA-ATPase domain"/>
    <property type="match status" value="1"/>
</dbReference>
<dbReference type="EMBL" id="HBHT01030676">
    <property type="protein sequence ID" value="CAD9982477.1"/>
    <property type="molecule type" value="Transcribed_RNA"/>
</dbReference>
<comment type="similarity">
    <text evidence="2">Belongs to the SNF2/RAD54 helicase family.</text>
</comment>
<comment type="subcellular location">
    <subcellularLocation>
        <location evidence="1">Nucleus</location>
    </subcellularLocation>
</comment>
<dbReference type="InterPro" id="IPR038718">
    <property type="entry name" value="SNF2-like_sf"/>
</dbReference>
<dbReference type="InterPro" id="IPR000330">
    <property type="entry name" value="SNF2_N"/>
</dbReference>
<keyword evidence="9" id="KW-0067">ATP-binding</keyword>
<dbReference type="GO" id="GO:0004386">
    <property type="term" value="F:helicase activity"/>
    <property type="evidence" value="ECO:0007669"/>
    <property type="project" value="UniProtKB-KW"/>
</dbReference>
<dbReference type="GO" id="GO:0005634">
    <property type="term" value="C:nucleus"/>
    <property type="evidence" value="ECO:0007669"/>
    <property type="project" value="UniProtKB-SubCell"/>
</dbReference>
<dbReference type="Pfam" id="PF00271">
    <property type="entry name" value="Helicase_C"/>
    <property type="match status" value="1"/>
</dbReference>
<evidence type="ECO:0000259" key="15">
    <source>
        <dbReference type="PROSITE" id="PS51194"/>
    </source>
</evidence>
<feature type="domain" description="Helicase C-terminal" evidence="15">
    <location>
        <begin position="432"/>
        <end position="624"/>
    </location>
</feature>
<dbReference type="InterPro" id="IPR027417">
    <property type="entry name" value="P-loop_NTPase"/>
</dbReference>
<keyword evidence="10" id="KW-0238">DNA-binding</keyword>
<feature type="domain" description="CW-type" evidence="13">
    <location>
        <begin position="610"/>
        <end position="671"/>
    </location>
</feature>
<dbReference type="PROSITE" id="PS51192">
    <property type="entry name" value="HELICASE_ATP_BIND_1"/>
    <property type="match status" value="1"/>
</dbReference>
<feature type="compositionally biased region" description="Basic and acidic residues" evidence="12">
    <location>
        <begin position="712"/>
        <end position="723"/>
    </location>
</feature>
<evidence type="ECO:0000256" key="10">
    <source>
        <dbReference type="ARBA" id="ARBA00023125"/>
    </source>
</evidence>
<dbReference type="SUPFAM" id="SSF52540">
    <property type="entry name" value="P-loop containing nucleoside triphosphate hydrolases"/>
    <property type="match status" value="2"/>
</dbReference>
<keyword evidence="8" id="KW-0862">Zinc</keyword>
<feature type="region of interest" description="Disordered" evidence="12">
    <location>
        <begin position="711"/>
        <end position="733"/>
    </location>
</feature>
<dbReference type="CDD" id="cd18793">
    <property type="entry name" value="SF2_C_SNF"/>
    <property type="match status" value="1"/>
</dbReference>
<dbReference type="SMART" id="SM00490">
    <property type="entry name" value="HELICc"/>
    <property type="match status" value="1"/>
</dbReference>
<accession>A0A7S2YLA6</accession>
<evidence type="ECO:0000256" key="2">
    <source>
        <dbReference type="ARBA" id="ARBA00007025"/>
    </source>
</evidence>
<protein>
    <submittedName>
        <fullName evidence="16">Uncharacterized protein</fullName>
    </submittedName>
</protein>
<feature type="region of interest" description="Disordered" evidence="12">
    <location>
        <begin position="379"/>
        <end position="403"/>
    </location>
</feature>
<dbReference type="Pfam" id="PF00176">
    <property type="entry name" value="SNF2-rel_dom"/>
    <property type="match status" value="1"/>
</dbReference>
<feature type="domain" description="Helicase ATP-binding" evidence="14">
    <location>
        <begin position="78"/>
        <end position="260"/>
    </location>
</feature>
<dbReference type="SMART" id="SM00487">
    <property type="entry name" value="DEXDc"/>
    <property type="match status" value="1"/>
</dbReference>
<evidence type="ECO:0000256" key="6">
    <source>
        <dbReference type="ARBA" id="ARBA00022801"/>
    </source>
</evidence>
<evidence type="ECO:0000256" key="11">
    <source>
        <dbReference type="ARBA" id="ARBA00023242"/>
    </source>
</evidence>
<keyword evidence="6" id="KW-0378">Hydrolase</keyword>
<dbReference type="InterPro" id="IPR049730">
    <property type="entry name" value="SNF2/RAD54-like_C"/>
</dbReference>
<evidence type="ECO:0000256" key="12">
    <source>
        <dbReference type="SAM" id="MobiDB-lite"/>
    </source>
</evidence>
<organism evidence="16">
    <name type="scientific">Entomoneis paludosa</name>
    <dbReference type="NCBI Taxonomy" id="265537"/>
    <lineage>
        <taxon>Eukaryota</taxon>
        <taxon>Sar</taxon>
        <taxon>Stramenopiles</taxon>
        <taxon>Ochrophyta</taxon>
        <taxon>Bacillariophyta</taxon>
        <taxon>Bacillariophyceae</taxon>
        <taxon>Bacillariophycidae</taxon>
        <taxon>Entomoneidaceae</taxon>
        <taxon>Entomoneis</taxon>
    </lineage>
</organism>
<dbReference type="Gene3D" id="3.40.50.300">
    <property type="entry name" value="P-loop containing nucleotide triphosphate hydrolases"/>
    <property type="match status" value="1"/>
</dbReference>
<evidence type="ECO:0000256" key="3">
    <source>
        <dbReference type="ARBA" id="ARBA00022723"/>
    </source>
</evidence>
<dbReference type="PROSITE" id="PS51050">
    <property type="entry name" value="ZF_CW"/>
    <property type="match status" value="1"/>
</dbReference>
<evidence type="ECO:0000256" key="4">
    <source>
        <dbReference type="ARBA" id="ARBA00022741"/>
    </source>
</evidence>
<evidence type="ECO:0000313" key="16">
    <source>
        <dbReference type="EMBL" id="CAD9982477.1"/>
    </source>
</evidence>
<keyword evidence="3" id="KW-0479">Metal-binding</keyword>
<evidence type="ECO:0000259" key="14">
    <source>
        <dbReference type="PROSITE" id="PS51192"/>
    </source>
</evidence>
<dbReference type="AlphaFoldDB" id="A0A7S2YLA6"/>
<sequence length="733" mass="81894">MEDFRRDCNITDSSSAETESIGESPRWILATKKESSVRGGSPESIVVDADLAKQVMSHQKEGVEFIWRNCFADWDKSSDGNDAAGGCIVAHEMGLGKSFTTITLLHTVMNNLCLPESERSEKRRCVRRVLLLAPANVIRNWENEIKEWTNELEHKLPLINLQRSQSGYREDDAENWEKSGGVLLMSDKLFCKQFSSRIIKEATPDILVLDEAHTMLKNATTKISKILRKIPTKRIILLTGTPMQNNATEFYQLVNFVRPGIIPGISSDAAFEAEYRKPIEAGLPQDATDKCKQRSEEIQLRLNKIVEPFLDRKTKKVIEEKLPDFFDTLLILQQGVTQQHILLGYEKYREVSGDNSFLRRCHLLSPVLNHPAALKIKANPAKKKSKCGSMESGGQEASDSSESNLAKKVLASLDENIRNKLHETRNSPKIIILAHILAMAFREGEKVLVYAKCLTTLDLISNFLELKDWKKQVGSLATSFPLDKLGGLRKGKDYVRIEGKTESGKRGAIVEKFNKSDSISVFLISSVAGGIGINLTSASRVVMMDNHFNPSISDQCVARAHRLGQQKAVHCYRLAIEGTLETKVFARGVNKAGMASGVIEGNPSKGRYDRSQLENLVKTELKVTCCLCGKKRLLTLNHDQDPPGDDEKWDCSQNGEDSMYNNCSIPADDIKSSSDGKCIQDFTLKHLAGLINPRTRKTPLVVTWEPVLKSTALDKKRERREGKASGSHSKRQK</sequence>
<dbReference type="PANTHER" id="PTHR45797">
    <property type="entry name" value="RAD54-LIKE"/>
    <property type="match status" value="1"/>
</dbReference>
<evidence type="ECO:0000256" key="7">
    <source>
        <dbReference type="ARBA" id="ARBA00022806"/>
    </source>
</evidence>
<proteinExistence type="inferred from homology"/>
<dbReference type="GO" id="GO:0008270">
    <property type="term" value="F:zinc ion binding"/>
    <property type="evidence" value="ECO:0007669"/>
    <property type="project" value="UniProtKB-KW"/>
</dbReference>
<evidence type="ECO:0000259" key="13">
    <source>
        <dbReference type="PROSITE" id="PS51050"/>
    </source>
</evidence>
<dbReference type="InterPro" id="IPR011124">
    <property type="entry name" value="Znf_CW"/>
</dbReference>
<keyword evidence="5" id="KW-0863">Zinc-finger</keyword>
<dbReference type="Gene3D" id="3.30.40.100">
    <property type="match status" value="1"/>
</dbReference>
<dbReference type="InterPro" id="IPR014001">
    <property type="entry name" value="Helicase_ATP-bd"/>
</dbReference>
<feature type="region of interest" description="Disordered" evidence="12">
    <location>
        <begin position="1"/>
        <end position="22"/>
    </location>
</feature>
<evidence type="ECO:0000256" key="1">
    <source>
        <dbReference type="ARBA" id="ARBA00004123"/>
    </source>
</evidence>